<evidence type="ECO:0000256" key="1">
    <source>
        <dbReference type="SAM" id="MobiDB-lite"/>
    </source>
</evidence>
<evidence type="ECO:0000313" key="3">
    <source>
        <dbReference type="Proteomes" id="UP000249458"/>
    </source>
</evidence>
<organism evidence="2 3">
    <name type="scientific">Legionella quinlivanii</name>
    <dbReference type="NCBI Taxonomy" id="45073"/>
    <lineage>
        <taxon>Bacteria</taxon>
        <taxon>Pseudomonadati</taxon>
        <taxon>Pseudomonadota</taxon>
        <taxon>Gammaproteobacteria</taxon>
        <taxon>Legionellales</taxon>
        <taxon>Legionellaceae</taxon>
        <taxon>Legionella</taxon>
    </lineage>
</organism>
<sequence>MPNHDRKFNGKGFPFKYSPSNRAYIPMNVTNAPNGASVYQNRAMAENSAHHYYKFIDKNLPELEDRFIFLKAILSSDAYRRHDEDFPILFLDTLPPQPFPGYGFKISSNQRVTLPETMSINPVALARDFLRQFPELNQKYGEILRASTTDPTIQKFFSDDYVKDLLLSRDARELITAFHSLPQPNDLFYDLRLKEVGSKILYMVQNQDINSFWLIEQYLKEKPEIMDKIFQGHYTSTIEGALNTLSALGPQGKPLFDLFYEDIWRVLSAVDFTDYERLQEDKDLILSKISADGLSEALRRGRVNDNTLIALKELGIAPDEAFVNQWLHETEYSKNWVAVGIALQEHFPQLLQNISSQGLTGEKMIFVEKVLTSPPSKERSAEYIHANLPRQEQLTQSLESIRQELEQTGVGYDGFALYRENIDKFTGGGLLDPEKIEELQALKNTLPQLNTLVLEVDSLLQQNGPGDRQAALNELKTELVNEKSLDTFSFSLASKATQIIEDIRTVDNLIQRLNDLKAGLSPQNQKITEQVIQDITGKYYAPEQVSAYCQRLEEAELFTRLQEFYRISDLILSEEFKQNIQNTAEYNVLQELALDPFESLAAFDTEELLNKLPKLTKFIAIHQLAANGCNQALLDSIKKSALNLLGKDSPDSFAAMEKLLTQAEQITRDFKLTEPSHLTEGQKKIYSEIVSGLASAFSDADSCLDFITRNDNGLQQFQAELTERITNIQSIDAELDKPDVKNEWENGYLELRSKLLTSTHSPSETFKQDFDNLKNMRELKKEMTTFSGRNNVLKQEVDTLFSTDLVSSDKSRVTEASIKILDDFLNAELRTYNEAKHSGVFFKQSQKRVNTIEKLHEQIKTIINTPSDESYAFRIAKALRQAERETVQDHYKNTIKIFGIALTKSRLADTLHKAIDHMASSGQINKEELESLEQEDSSEKMKSP</sequence>
<protein>
    <submittedName>
        <fullName evidence="2">Uncharacterized protein</fullName>
    </submittedName>
</protein>
<dbReference type="RefSeq" id="WP_112219825.1">
    <property type="nucleotide sequence ID" value="NZ_MVJN01000007.1"/>
</dbReference>
<proteinExistence type="predicted"/>
<dbReference type="EMBL" id="MVJN01000007">
    <property type="protein sequence ID" value="RAP35891.1"/>
    <property type="molecule type" value="Genomic_DNA"/>
</dbReference>
<gene>
    <name evidence="2" type="ORF">B1207_09920</name>
</gene>
<name>A0A364LHQ0_9GAMM</name>
<accession>A0A364LHQ0</accession>
<dbReference type="AlphaFoldDB" id="A0A364LHQ0"/>
<feature type="region of interest" description="Disordered" evidence="1">
    <location>
        <begin position="922"/>
        <end position="944"/>
    </location>
</feature>
<comment type="caution">
    <text evidence="2">The sequence shown here is derived from an EMBL/GenBank/DDBJ whole genome shotgun (WGS) entry which is preliminary data.</text>
</comment>
<dbReference type="Proteomes" id="UP000249458">
    <property type="component" value="Unassembled WGS sequence"/>
</dbReference>
<evidence type="ECO:0000313" key="2">
    <source>
        <dbReference type="EMBL" id="RAP35891.1"/>
    </source>
</evidence>
<reference evidence="2 3" key="1">
    <citation type="submission" date="2017-02" db="EMBL/GenBank/DDBJ databases">
        <title>Legionella quilivanii strain from human: case report and whole genome sequencing analysis.</title>
        <authorList>
            <person name="Lalancette C."/>
            <person name="Leduc J.-M."/>
            <person name="Levesque S."/>
            <person name="Fournier E."/>
            <person name="Saoud J."/>
            <person name="Faucher S.P."/>
            <person name="Bernard K."/>
            <person name="Martineau C."/>
            <person name="Longtin J."/>
        </authorList>
    </citation>
    <scope>NUCLEOTIDE SEQUENCE [LARGE SCALE GENOMIC DNA]</scope>
    <source>
        <strain evidence="2 3">ID143958</strain>
    </source>
</reference>